<dbReference type="SMART" id="SM00531">
    <property type="entry name" value="TFIIE"/>
    <property type="match status" value="1"/>
</dbReference>
<dbReference type="InterPro" id="IPR036388">
    <property type="entry name" value="WH-like_DNA-bd_sf"/>
</dbReference>
<gene>
    <name evidence="1" type="primary">tfe</name>
    <name evidence="4" type="ORF">C7391_0676</name>
</gene>
<keyword evidence="5" id="KW-1185">Reference proteome</keyword>
<sequence length="237" mass="27767">MREHSHDLKYPNEVNDLINLDDPLIHGYLLRLIGEDGITLIRNMPEGEVTDEEICNALNPLRAVSKAADDRVKKLNIEIKAAKEKGEETKKLEKELAAAEKEAVTAKENVGDEKEITLNTVRKILFILYENKFTICHRERDANSGWLTFRWMINMDGIYHQIEREKKKLYRNLVKRKEYEDNNIFYVCPQNCLRLVFDEATETEFLCPLCGEDLVFQDNEPFKELLDKRIEEFEETA</sequence>
<comment type="domain">
    <text evidence="1">The winged helix domain is involved in binding to DNA in the preinitiation complex.</text>
</comment>
<dbReference type="InterPro" id="IPR016481">
    <property type="entry name" value="TF_E_archaea"/>
</dbReference>
<dbReference type="GO" id="GO:0006367">
    <property type="term" value="P:transcription initiation at RNA polymerase II promoter"/>
    <property type="evidence" value="ECO:0007669"/>
    <property type="project" value="InterPro"/>
</dbReference>
<dbReference type="GO" id="GO:0006355">
    <property type="term" value="P:regulation of DNA-templated transcription"/>
    <property type="evidence" value="ECO:0007669"/>
    <property type="project" value="InterPro"/>
</dbReference>
<evidence type="ECO:0000256" key="2">
    <source>
        <dbReference type="SAM" id="Coils"/>
    </source>
</evidence>
<dbReference type="Pfam" id="PF02002">
    <property type="entry name" value="TFIIE_alpha"/>
    <property type="match status" value="1"/>
</dbReference>
<organism evidence="4 5">
    <name type="scientific">Methanimicrococcus blatticola</name>
    <dbReference type="NCBI Taxonomy" id="91560"/>
    <lineage>
        <taxon>Archaea</taxon>
        <taxon>Methanobacteriati</taxon>
        <taxon>Methanobacteriota</taxon>
        <taxon>Stenosarchaea group</taxon>
        <taxon>Methanomicrobia</taxon>
        <taxon>Methanosarcinales</taxon>
        <taxon>Methanosarcinaceae</taxon>
        <taxon>Methanimicrococcus</taxon>
    </lineage>
</organism>
<dbReference type="SUPFAM" id="SSF46785">
    <property type="entry name" value="Winged helix' DNA-binding domain"/>
    <property type="match status" value="1"/>
</dbReference>
<feature type="coiled-coil region" evidence="2">
    <location>
        <begin position="65"/>
        <end position="109"/>
    </location>
</feature>
<evidence type="ECO:0000259" key="3">
    <source>
        <dbReference type="SMART" id="SM00531"/>
    </source>
</evidence>
<keyword evidence="2" id="KW-0175">Coiled coil</keyword>
<name>A0A484F584_9EURY</name>
<feature type="domain" description="Transcription initiation factor IIE subunit alpha N-terminal" evidence="3">
    <location>
        <begin position="90"/>
        <end position="228"/>
    </location>
</feature>
<keyword evidence="1" id="KW-0238">DNA-binding</keyword>
<evidence type="ECO:0000256" key="1">
    <source>
        <dbReference type="HAMAP-Rule" id="MF_01909"/>
    </source>
</evidence>
<proteinExistence type="inferred from homology"/>
<comment type="function">
    <text evidence="1">Transcription factor that plays a role in the activation of archaeal genes transcribed by RNA polymerase. Facilitates transcription initiation by enhancing TATA-box recognition by TATA-box-binding protein (Tbp), and transcription factor B (Tfb) and RNA polymerase recruitment. Not absolutely required for transcription in vitro, but particularly important in cases where Tbp or Tfb function is not optimal. It dynamically alters the nucleic acid-binding properties of RNA polymerases by stabilizing the initiation complex and destabilizing elongation complexes. Seems to translocate with the RNA polymerase following initiation and acts by binding to the non template strand of the transcription bubble in elongation complexes.</text>
</comment>
<dbReference type="EMBL" id="SNYS01000007">
    <property type="protein sequence ID" value="TDQ69355.1"/>
    <property type="molecule type" value="Genomic_DNA"/>
</dbReference>
<dbReference type="Gene3D" id="1.10.10.10">
    <property type="entry name" value="Winged helix-like DNA-binding domain superfamily/Winged helix DNA-binding domain"/>
    <property type="match status" value="1"/>
</dbReference>
<dbReference type="InterPro" id="IPR002853">
    <property type="entry name" value="TFIIE_asu"/>
</dbReference>
<evidence type="ECO:0000313" key="5">
    <source>
        <dbReference type="Proteomes" id="UP000294855"/>
    </source>
</evidence>
<dbReference type="AlphaFoldDB" id="A0A484F584"/>
<protein>
    <recommendedName>
        <fullName evidence="1">Transcription factor E</fullName>
        <shortName evidence="1">TFE</shortName>
    </recommendedName>
    <alternativeName>
        <fullName evidence="1">TFIIE subunit alpha homolog</fullName>
    </alternativeName>
    <alternativeName>
        <fullName evidence="1">Transcription initiation factor TFIIE</fullName>
    </alternativeName>
</protein>
<dbReference type="InterPro" id="IPR024550">
    <property type="entry name" value="TFIIEa/SarR/Rpc3_HTH_dom"/>
</dbReference>
<keyword evidence="1" id="KW-0804">Transcription</keyword>
<dbReference type="GO" id="GO:0003677">
    <property type="term" value="F:DNA binding"/>
    <property type="evidence" value="ECO:0007669"/>
    <property type="project" value="UniProtKB-KW"/>
</dbReference>
<dbReference type="HAMAP" id="MF_01909">
    <property type="entry name" value="TFE_arch"/>
    <property type="match status" value="1"/>
</dbReference>
<reference evidence="4 5" key="1">
    <citation type="submission" date="2019-03" db="EMBL/GenBank/DDBJ databases">
        <title>Genomic Encyclopedia of Type Strains, Phase IV (KMG-IV): sequencing the most valuable type-strain genomes for metagenomic binning, comparative biology and taxonomic classification.</title>
        <authorList>
            <person name="Goeker M."/>
        </authorList>
    </citation>
    <scope>NUCLEOTIDE SEQUENCE [LARGE SCALE GENOMIC DNA]</scope>
    <source>
        <strain evidence="4 5">DSM 13328</strain>
    </source>
</reference>
<keyword evidence="1" id="KW-0805">Transcription regulation</keyword>
<dbReference type="InterPro" id="IPR036390">
    <property type="entry name" value="WH_DNA-bd_sf"/>
</dbReference>
<comment type="caution">
    <text evidence="4">The sequence shown here is derived from an EMBL/GenBank/DDBJ whole genome shotgun (WGS) entry which is preliminary data.</text>
</comment>
<comment type="subunit">
    <text evidence="1">Monomer. Interaction with RNA polymerase subunits RpoF and RpoE is necessary for Tfe stimulatory transcription activity. Able to interact with Tbp and RNA polymerase in the absence of DNA promoter. Interacts both with the preinitiation and elongation complexes.</text>
</comment>
<accession>A0A484F584</accession>
<evidence type="ECO:0000313" key="4">
    <source>
        <dbReference type="EMBL" id="TDQ69355.1"/>
    </source>
</evidence>
<dbReference type="Proteomes" id="UP000294855">
    <property type="component" value="Unassembled WGS sequence"/>
</dbReference>
<comment type="similarity">
    <text evidence="1">Belongs to the TFE family.</text>
</comment>